<reference evidence="2 3" key="1">
    <citation type="submission" date="2018-08" db="EMBL/GenBank/DDBJ databases">
        <title>Actinomadura jelena sp. nov., a novel Actinomycete isolated from soil in Chad.</title>
        <authorList>
            <person name="Shi L."/>
        </authorList>
    </citation>
    <scope>NUCLEOTIDE SEQUENCE [LARGE SCALE GENOMIC DNA]</scope>
    <source>
        <strain evidence="2 3">NEAU-G17</strain>
    </source>
</reference>
<feature type="region of interest" description="Disordered" evidence="1">
    <location>
        <begin position="102"/>
        <end position="177"/>
    </location>
</feature>
<name>A0A372JHC1_9ACTN</name>
<evidence type="ECO:0008006" key="4">
    <source>
        <dbReference type="Google" id="ProtNLM"/>
    </source>
</evidence>
<evidence type="ECO:0000256" key="1">
    <source>
        <dbReference type="SAM" id="MobiDB-lite"/>
    </source>
</evidence>
<dbReference type="EMBL" id="QURH01000351">
    <property type="protein sequence ID" value="RFU39387.1"/>
    <property type="molecule type" value="Genomic_DNA"/>
</dbReference>
<organism evidence="2 3">
    <name type="scientific">Actinomadura logoneensis</name>
    <dbReference type="NCBI Taxonomy" id="2293572"/>
    <lineage>
        <taxon>Bacteria</taxon>
        <taxon>Bacillati</taxon>
        <taxon>Actinomycetota</taxon>
        <taxon>Actinomycetes</taxon>
        <taxon>Streptosporangiales</taxon>
        <taxon>Thermomonosporaceae</taxon>
        <taxon>Actinomadura</taxon>
    </lineage>
</organism>
<evidence type="ECO:0000313" key="2">
    <source>
        <dbReference type="EMBL" id="RFU39387.1"/>
    </source>
</evidence>
<feature type="non-terminal residue" evidence="2">
    <location>
        <position position="177"/>
    </location>
</feature>
<feature type="compositionally biased region" description="Pro residues" evidence="1">
    <location>
        <begin position="167"/>
        <end position="177"/>
    </location>
</feature>
<dbReference type="AlphaFoldDB" id="A0A372JHC1"/>
<feature type="non-terminal residue" evidence="2">
    <location>
        <position position="1"/>
    </location>
</feature>
<protein>
    <recommendedName>
        <fullName evidence="4">DUF4162 domain-containing protein</fullName>
    </recommendedName>
</protein>
<keyword evidence="3" id="KW-1185">Reference proteome</keyword>
<gene>
    <name evidence="2" type="ORF">DZF91_22665</name>
</gene>
<dbReference type="Proteomes" id="UP000261811">
    <property type="component" value="Unassembled WGS sequence"/>
</dbReference>
<sequence length="177" mass="16648">TPGASPDAPGGSPGRASDRQSGRASGGGHGDTGADAAEEGTAGPSNGDPASLSVRITDGGDGMAVERATRALAELTREGVALADFTFERPSLDEVFLALTGHRAGTGGGEGNGGEGGPPGNEDAAEIEGVTEDPHGPAGSSAGGPVGSGTVDGTAVRSGTVEGAPRTGPPGGGPAPG</sequence>
<comment type="caution">
    <text evidence="2">The sequence shown here is derived from an EMBL/GenBank/DDBJ whole genome shotgun (WGS) entry which is preliminary data.</text>
</comment>
<evidence type="ECO:0000313" key="3">
    <source>
        <dbReference type="Proteomes" id="UP000261811"/>
    </source>
</evidence>
<feature type="compositionally biased region" description="Gly residues" evidence="1">
    <location>
        <begin position="104"/>
        <end position="119"/>
    </location>
</feature>
<proteinExistence type="predicted"/>
<accession>A0A372JHC1</accession>
<feature type="compositionally biased region" description="Low complexity" evidence="1">
    <location>
        <begin position="33"/>
        <end position="43"/>
    </location>
</feature>
<feature type="region of interest" description="Disordered" evidence="1">
    <location>
        <begin position="1"/>
        <end position="59"/>
    </location>
</feature>
<feature type="compositionally biased region" description="Low complexity" evidence="1">
    <location>
        <begin position="1"/>
        <end position="10"/>
    </location>
</feature>